<dbReference type="AlphaFoldDB" id="A0A383D4Q3"/>
<gene>
    <name evidence="1" type="ORF">METZ01_LOCUS492225</name>
</gene>
<sequence length="73" mass="8074">VFRRRLFTILGFITALTIFAIYIDLPNTPGLPFTLGNRDLRELELKRGLDLLGGLHVVLQADLPDGEEVPDGA</sequence>
<name>A0A383D4Q3_9ZZZZ</name>
<protein>
    <submittedName>
        <fullName evidence="1">Uncharacterized protein</fullName>
    </submittedName>
</protein>
<dbReference type="EMBL" id="UINC01214235">
    <property type="protein sequence ID" value="SVE39371.1"/>
    <property type="molecule type" value="Genomic_DNA"/>
</dbReference>
<feature type="non-terminal residue" evidence="1">
    <location>
        <position position="73"/>
    </location>
</feature>
<reference evidence="1" key="1">
    <citation type="submission" date="2018-05" db="EMBL/GenBank/DDBJ databases">
        <authorList>
            <person name="Lanie J.A."/>
            <person name="Ng W.-L."/>
            <person name="Kazmierczak K.M."/>
            <person name="Andrzejewski T.M."/>
            <person name="Davidsen T.M."/>
            <person name="Wayne K.J."/>
            <person name="Tettelin H."/>
            <person name="Glass J.I."/>
            <person name="Rusch D."/>
            <person name="Podicherti R."/>
            <person name="Tsui H.-C.T."/>
            <person name="Winkler M.E."/>
        </authorList>
    </citation>
    <scope>NUCLEOTIDE SEQUENCE</scope>
</reference>
<accession>A0A383D4Q3</accession>
<evidence type="ECO:0000313" key="1">
    <source>
        <dbReference type="EMBL" id="SVE39371.1"/>
    </source>
</evidence>
<feature type="non-terminal residue" evidence="1">
    <location>
        <position position="1"/>
    </location>
</feature>
<proteinExistence type="predicted"/>
<organism evidence="1">
    <name type="scientific">marine metagenome</name>
    <dbReference type="NCBI Taxonomy" id="408172"/>
    <lineage>
        <taxon>unclassified sequences</taxon>
        <taxon>metagenomes</taxon>
        <taxon>ecological metagenomes</taxon>
    </lineage>
</organism>